<protein>
    <submittedName>
        <fullName evidence="1">Uncharacterized protein</fullName>
    </submittedName>
</protein>
<dbReference type="KEGG" id="asul:DFR86_03330"/>
<dbReference type="RefSeq" id="WP_110379571.1">
    <property type="nucleotide sequence ID" value="NZ_CP029288.2"/>
</dbReference>
<evidence type="ECO:0000313" key="2">
    <source>
        <dbReference type="Proteomes" id="UP000248410"/>
    </source>
</evidence>
<proteinExistence type="predicted"/>
<name>A0A2U9IKZ4_9CREN</name>
<evidence type="ECO:0000313" key="1">
    <source>
        <dbReference type="EMBL" id="AWR96681.1"/>
    </source>
</evidence>
<gene>
    <name evidence="1" type="ORF">DFR86_03330</name>
</gene>
<dbReference type="EMBL" id="CP029288">
    <property type="protein sequence ID" value="AWR96681.1"/>
    <property type="molecule type" value="Genomic_DNA"/>
</dbReference>
<dbReference type="AlphaFoldDB" id="A0A2U9IKZ4"/>
<sequence length="90" mass="10717">MIDKEKLAVRRIIENKLDDCVLYIIEDNDGKTYLLFVYRNYFKIMPEYPGKWNCEEALYHPYGLFGFLYENTDLTEKVKKKLEALKNAGL</sequence>
<organism evidence="1 2">
    <name type="scientific">Acidianus sulfidivorans JP7</name>
    <dbReference type="NCBI Taxonomy" id="619593"/>
    <lineage>
        <taxon>Archaea</taxon>
        <taxon>Thermoproteota</taxon>
        <taxon>Thermoprotei</taxon>
        <taxon>Sulfolobales</taxon>
        <taxon>Sulfolobaceae</taxon>
        <taxon>Acidianus</taxon>
    </lineage>
</organism>
<reference evidence="1 2" key="1">
    <citation type="submission" date="2018-05" db="EMBL/GenBank/DDBJ databases">
        <title>Complete Genome Sequences of Extremely Thermoacidophilic, Metal-Mobilizing Type-Strain Members of the Archaeal Family Sulfolobaceae: Acidianus brierleyi DSM-1651T, Acidianus sulfidivorans DSM-18786T, Metallosphaera hakonensis DSM-7519T, and Metallosphaera prunae DSM-10039T.</title>
        <authorList>
            <person name="Counts J.A."/>
            <person name="Kelly R.M."/>
        </authorList>
    </citation>
    <scope>NUCLEOTIDE SEQUENCE [LARGE SCALE GENOMIC DNA]</scope>
    <source>
        <strain evidence="1 2">JP7</strain>
    </source>
</reference>
<dbReference type="GeneID" id="36836969"/>
<keyword evidence="2" id="KW-1185">Reference proteome</keyword>
<dbReference type="Proteomes" id="UP000248410">
    <property type="component" value="Chromosome"/>
</dbReference>
<accession>A0A2U9IKZ4</accession>
<dbReference type="OrthoDB" id="33450at2157"/>